<dbReference type="AlphaFoldDB" id="A0AAV5JVY6"/>
<sequence length="91" mass="9474">MDEADQVQEAAAALIELQGGLQAAATLLAMHAGGANTKPVAAHAPQRAHDNMAPVRRSPRLTARTVDGAPPRRSERLAAMAANHNSNSENS</sequence>
<dbReference type="EMBL" id="BPVZ01000051">
    <property type="protein sequence ID" value="GKV18818.1"/>
    <property type="molecule type" value="Genomic_DNA"/>
</dbReference>
<keyword evidence="3" id="KW-1185">Reference proteome</keyword>
<gene>
    <name evidence="2" type="ORF">SLEP1_g29150</name>
</gene>
<accession>A0AAV5JVY6</accession>
<evidence type="ECO:0000313" key="3">
    <source>
        <dbReference type="Proteomes" id="UP001054252"/>
    </source>
</evidence>
<comment type="caution">
    <text evidence="2">The sequence shown here is derived from an EMBL/GenBank/DDBJ whole genome shotgun (WGS) entry which is preliminary data.</text>
</comment>
<organism evidence="2 3">
    <name type="scientific">Rubroshorea leprosula</name>
    <dbReference type="NCBI Taxonomy" id="152421"/>
    <lineage>
        <taxon>Eukaryota</taxon>
        <taxon>Viridiplantae</taxon>
        <taxon>Streptophyta</taxon>
        <taxon>Embryophyta</taxon>
        <taxon>Tracheophyta</taxon>
        <taxon>Spermatophyta</taxon>
        <taxon>Magnoliopsida</taxon>
        <taxon>eudicotyledons</taxon>
        <taxon>Gunneridae</taxon>
        <taxon>Pentapetalae</taxon>
        <taxon>rosids</taxon>
        <taxon>malvids</taxon>
        <taxon>Malvales</taxon>
        <taxon>Dipterocarpaceae</taxon>
        <taxon>Rubroshorea</taxon>
    </lineage>
</organism>
<dbReference type="Proteomes" id="UP001054252">
    <property type="component" value="Unassembled WGS sequence"/>
</dbReference>
<name>A0AAV5JVY6_9ROSI</name>
<evidence type="ECO:0000256" key="1">
    <source>
        <dbReference type="SAM" id="MobiDB-lite"/>
    </source>
</evidence>
<reference evidence="2 3" key="1">
    <citation type="journal article" date="2021" name="Commun. Biol.">
        <title>The genome of Shorea leprosula (Dipterocarpaceae) highlights the ecological relevance of drought in aseasonal tropical rainforests.</title>
        <authorList>
            <person name="Ng K.K.S."/>
            <person name="Kobayashi M.J."/>
            <person name="Fawcett J.A."/>
            <person name="Hatakeyama M."/>
            <person name="Paape T."/>
            <person name="Ng C.H."/>
            <person name="Ang C.C."/>
            <person name="Tnah L.H."/>
            <person name="Lee C.T."/>
            <person name="Nishiyama T."/>
            <person name="Sese J."/>
            <person name="O'Brien M.J."/>
            <person name="Copetti D."/>
            <person name="Mohd Noor M.I."/>
            <person name="Ong R.C."/>
            <person name="Putra M."/>
            <person name="Sireger I.Z."/>
            <person name="Indrioko S."/>
            <person name="Kosugi Y."/>
            <person name="Izuno A."/>
            <person name="Isagi Y."/>
            <person name="Lee S.L."/>
            <person name="Shimizu K.K."/>
        </authorList>
    </citation>
    <scope>NUCLEOTIDE SEQUENCE [LARGE SCALE GENOMIC DNA]</scope>
    <source>
        <strain evidence="2">214</strain>
    </source>
</reference>
<evidence type="ECO:0000313" key="2">
    <source>
        <dbReference type="EMBL" id="GKV18818.1"/>
    </source>
</evidence>
<protein>
    <submittedName>
        <fullName evidence="2">Uncharacterized protein</fullName>
    </submittedName>
</protein>
<proteinExistence type="predicted"/>
<feature type="region of interest" description="Disordered" evidence="1">
    <location>
        <begin position="38"/>
        <end position="58"/>
    </location>
</feature>